<evidence type="ECO:0000256" key="9">
    <source>
        <dbReference type="ARBA" id="ARBA00023125"/>
    </source>
</evidence>
<name>X1VF62_9ZZZZ</name>
<dbReference type="InterPro" id="IPR027417">
    <property type="entry name" value="P-loop_NTPase"/>
</dbReference>
<dbReference type="EMBL" id="BARW01026438">
    <property type="protein sequence ID" value="GAJ05445.1"/>
    <property type="molecule type" value="Genomic_DNA"/>
</dbReference>
<evidence type="ECO:0000256" key="7">
    <source>
        <dbReference type="ARBA" id="ARBA00022840"/>
    </source>
</evidence>
<feature type="non-terminal residue" evidence="11">
    <location>
        <position position="1"/>
    </location>
</feature>
<dbReference type="PANTHER" id="PTHR43152:SF3">
    <property type="entry name" value="UVRABC SYSTEM PROTEIN A"/>
    <property type="match status" value="1"/>
</dbReference>
<dbReference type="SUPFAM" id="SSF52540">
    <property type="entry name" value="P-loop containing nucleoside triphosphate hydrolases"/>
    <property type="match status" value="2"/>
</dbReference>
<comment type="subcellular location">
    <subcellularLocation>
        <location evidence="1">Cytoplasm</location>
    </subcellularLocation>
</comment>
<keyword evidence="4" id="KW-0547">Nucleotide-binding</keyword>
<evidence type="ECO:0000256" key="6">
    <source>
        <dbReference type="ARBA" id="ARBA00022769"/>
    </source>
</evidence>
<keyword evidence="8" id="KW-0267">Excision nuclease</keyword>
<keyword evidence="6" id="KW-0228">DNA excision</keyword>
<comment type="caution">
    <text evidence="11">The sequence shown here is derived from an EMBL/GenBank/DDBJ whole genome shotgun (WGS) entry which is preliminary data.</text>
</comment>
<dbReference type="GO" id="GO:0006281">
    <property type="term" value="P:DNA repair"/>
    <property type="evidence" value="ECO:0007669"/>
    <property type="project" value="UniProtKB-KW"/>
</dbReference>
<evidence type="ECO:0000256" key="5">
    <source>
        <dbReference type="ARBA" id="ARBA00022763"/>
    </source>
</evidence>
<evidence type="ECO:0000256" key="4">
    <source>
        <dbReference type="ARBA" id="ARBA00022741"/>
    </source>
</evidence>
<reference evidence="11" key="1">
    <citation type="journal article" date="2014" name="Front. Microbiol.">
        <title>High frequency of phylogenetically diverse reductive dehalogenase-homologous genes in deep subseafloor sedimentary metagenomes.</title>
        <authorList>
            <person name="Kawai M."/>
            <person name="Futagami T."/>
            <person name="Toyoda A."/>
            <person name="Takaki Y."/>
            <person name="Nishi S."/>
            <person name="Hori S."/>
            <person name="Arai W."/>
            <person name="Tsubouchi T."/>
            <person name="Morono Y."/>
            <person name="Uchiyama I."/>
            <person name="Ito T."/>
            <person name="Fujiyama A."/>
            <person name="Inagaki F."/>
            <person name="Takami H."/>
        </authorList>
    </citation>
    <scope>NUCLEOTIDE SEQUENCE</scope>
    <source>
        <strain evidence="11">Expedition CK06-06</strain>
    </source>
</reference>
<protein>
    <recommendedName>
        <fullName evidence="12">ABC transporter domain-containing protein</fullName>
    </recommendedName>
</protein>
<keyword evidence="7" id="KW-0067">ATP-binding</keyword>
<evidence type="ECO:0000256" key="1">
    <source>
        <dbReference type="ARBA" id="ARBA00004496"/>
    </source>
</evidence>
<keyword evidence="3" id="KW-0677">Repeat</keyword>
<dbReference type="GO" id="GO:0005524">
    <property type="term" value="F:ATP binding"/>
    <property type="evidence" value="ECO:0007669"/>
    <property type="project" value="UniProtKB-KW"/>
</dbReference>
<dbReference type="Gene3D" id="1.20.1580.10">
    <property type="entry name" value="ABC transporter ATPase like domain"/>
    <property type="match status" value="2"/>
</dbReference>
<sequence length="259" mass="28752">DLKEIKKRLGFMVSVGLDYLTLDRRVGTLSGGEAERIRLATQIGSGLVGVIYILDEPTIGLHQRDNKRLLDTLKGLRDMGNTIIVVEHDRSTIEAADHIIDLGPGAGEHGGEVVVSGSLQDVIDCEASLTGKYLKNELKISIPTIRRQPRDNQYLEIIGAEEHNLKKINVKFPLGTFICITGVSGSGKSTLVEETLYRALARHFYRSRMKPGKYEKMEGIHFIDKVIVIDQSPIGRTPRSNPATYTGLFTPIRQLFSQI</sequence>
<proteinExistence type="predicted"/>
<evidence type="ECO:0000256" key="10">
    <source>
        <dbReference type="ARBA" id="ARBA00023204"/>
    </source>
</evidence>
<accession>X1VF62</accession>
<keyword evidence="5" id="KW-0227">DNA damage</keyword>
<dbReference type="Gene3D" id="3.40.50.300">
    <property type="entry name" value="P-loop containing nucleotide triphosphate hydrolases"/>
    <property type="match status" value="2"/>
</dbReference>
<evidence type="ECO:0000256" key="2">
    <source>
        <dbReference type="ARBA" id="ARBA00022490"/>
    </source>
</evidence>
<gene>
    <name evidence="11" type="ORF">S12H4_43123</name>
</gene>
<keyword evidence="10" id="KW-0234">DNA repair</keyword>
<dbReference type="GO" id="GO:0004518">
    <property type="term" value="F:nuclease activity"/>
    <property type="evidence" value="ECO:0007669"/>
    <property type="project" value="UniProtKB-KW"/>
</dbReference>
<evidence type="ECO:0000256" key="8">
    <source>
        <dbReference type="ARBA" id="ARBA00022881"/>
    </source>
</evidence>
<evidence type="ECO:0000313" key="11">
    <source>
        <dbReference type="EMBL" id="GAJ05445.1"/>
    </source>
</evidence>
<dbReference type="AlphaFoldDB" id="X1VF62"/>
<dbReference type="FunFam" id="3.40.50.300:FF:000272">
    <property type="entry name" value="UvrABC system protein A"/>
    <property type="match status" value="1"/>
</dbReference>
<keyword evidence="9" id="KW-0238">DNA-binding</keyword>
<feature type="non-terminal residue" evidence="11">
    <location>
        <position position="259"/>
    </location>
</feature>
<dbReference type="GO" id="GO:0005737">
    <property type="term" value="C:cytoplasm"/>
    <property type="evidence" value="ECO:0007669"/>
    <property type="project" value="UniProtKB-SubCell"/>
</dbReference>
<keyword evidence="2" id="KW-0963">Cytoplasm</keyword>
<organism evidence="11">
    <name type="scientific">marine sediment metagenome</name>
    <dbReference type="NCBI Taxonomy" id="412755"/>
    <lineage>
        <taxon>unclassified sequences</taxon>
        <taxon>metagenomes</taxon>
        <taxon>ecological metagenomes</taxon>
    </lineage>
</organism>
<dbReference type="PANTHER" id="PTHR43152">
    <property type="entry name" value="UVRABC SYSTEM PROTEIN A"/>
    <property type="match status" value="1"/>
</dbReference>
<evidence type="ECO:0000256" key="3">
    <source>
        <dbReference type="ARBA" id="ARBA00022737"/>
    </source>
</evidence>
<evidence type="ECO:0008006" key="12">
    <source>
        <dbReference type="Google" id="ProtNLM"/>
    </source>
</evidence>
<dbReference type="GO" id="GO:0003677">
    <property type="term" value="F:DNA binding"/>
    <property type="evidence" value="ECO:0007669"/>
    <property type="project" value="UniProtKB-KW"/>
</dbReference>